<feature type="transmembrane region" description="Helical" evidence="6">
    <location>
        <begin position="274"/>
        <end position="292"/>
    </location>
</feature>
<evidence type="ECO:0000256" key="4">
    <source>
        <dbReference type="ARBA" id="ARBA00023136"/>
    </source>
</evidence>
<dbReference type="GO" id="GO:0016020">
    <property type="term" value="C:membrane"/>
    <property type="evidence" value="ECO:0007669"/>
    <property type="project" value="UniProtKB-SubCell"/>
</dbReference>
<sequence>MQHISPGHEVTSDVHPLDAQASFNYASERTRGDSHDDSERRRRAVVPPEEARSGTKTHPSGPGPPVEPRSNTEAHASGETRNDTPDDNHDDSERRRRAAGPFKKLHSDTETSYSEERGTGPLGVFDIFSLIANKMIGTGIYTAPASVFLLTGSKQLTLGLFGVGFFYSLISTFLYLDFAAAFPYTGGELVYISEMTAYSGKNPQAANAAEFHRWRKTKRIFGDGLLAYVAYSILFIAFFNSGTNSMQTGRLILLCVNAGDVNQNGVTPDVNRDLVRFIGIVVLSMICLLQYFSPSAGRKLNRAFAVIKILTLIALIGVAGNAARTRTDNRDKAGEWVERVERNPLNFAKAILAVLFSFEGWENATFTDRPTQVAGEVPRKQHKVLQKGFILAVVVVGVLYLAVVSAVLDALRWTELNQQRTNVSYAPMLTDNGTAARRGWAVMSAISSLGSLNSIIYTFSRVKQAIGQADILPWSKFWKKDDTMDRGRDVSEQETRNPTNPQHYIHKAPQGGLLIHWTMSIVVIAGSSATPNTIESIGIPGYIQTYVHVFILFVLAAVCFRLPTRERALATPNQRPIRSMVRPSWLTNPFGKSIWYLLWFVYMAMNLTILVVNPVPPYSGSDGGNISFPGWGFPAILFSILIFAVFYYLVVFCPLPRTYRSRQGLGVIPGEVEDEVPPWWTQSPLHVAGIRAKFEFDKDYNEGLLRVFRFGRRWRVIYSIEGDRDGESYDPSKTKLFLYWLFGGDRLRETPLERLWEWLKERVHAI</sequence>
<feature type="transmembrane region" description="Helical" evidence="6">
    <location>
        <begin position="220"/>
        <end position="240"/>
    </location>
</feature>
<feature type="compositionally biased region" description="Basic and acidic residues" evidence="5">
    <location>
        <begin position="28"/>
        <end position="40"/>
    </location>
</feature>
<dbReference type="AlphaFoldDB" id="A0AAN6W4I8"/>
<keyword evidence="4 6" id="KW-0472">Membrane</keyword>
<dbReference type="Proteomes" id="UP001302321">
    <property type="component" value="Unassembled WGS sequence"/>
</dbReference>
<gene>
    <name evidence="7" type="ORF">QBC36DRAFT_190317</name>
</gene>
<dbReference type="Pfam" id="PF13520">
    <property type="entry name" value="AA_permease_2"/>
    <property type="match status" value="1"/>
</dbReference>
<evidence type="ECO:0000256" key="6">
    <source>
        <dbReference type="SAM" id="Phobius"/>
    </source>
</evidence>
<reference evidence="7" key="2">
    <citation type="submission" date="2023-05" db="EMBL/GenBank/DDBJ databases">
        <authorList>
            <consortium name="Lawrence Berkeley National Laboratory"/>
            <person name="Steindorff A."/>
            <person name="Hensen N."/>
            <person name="Bonometti L."/>
            <person name="Westerberg I."/>
            <person name="Brannstrom I.O."/>
            <person name="Guillou S."/>
            <person name="Cros-Aarteil S."/>
            <person name="Calhoun S."/>
            <person name="Haridas S."/>
            <person name="Kuo A."/>
            <person name="Mondo S."/>
            <person name="Pangilinan J."/>
            <person name="Riley R."/>
            <person name="Labutti K."/>
            <person name="Andreopoulos B."/>
            <person name="Lipzen A."/>
            <person name="Chen C."/>
            <person name="Yanf M."/>
            <person name="Daum C."/>
            <person name="Ng V."/>
            <person name="Clum A."/>
            <person name="Ohm R."/>
            <person name="Martin F."/>
            <person name="Silar P."/>
            <person name="Natvig D."/>
            <person name="Lalanne C."/>
            <person name="Gautier V."/>
            <person name="Ament-Velasquez S.L."/>
            <person name="Kruys A."/>
            <person name="Hutchinson M.I."/>
            <person name="Powell A.J."/>
            <person name="Barry K."/>
            <person name="Miller A.N."/>
            <person name="Grigoriev I.V."/>
            <person name="Debuchy R."/>
            <person name="Gladieux P."/>
            <person name="Thoren M.H."/>
            <person name="Johannesson H."/>
        </authorList>
    </citation>
    <scope>NUCLEOTIDE SEQUENCE</scope>
    <source>
        <strain evidence="7">CBS 892.96</strain>
    </source>
</reference>
<feature type="transmembrane region" description="Helical" evidence="6">
    <location>
        <begin position="304"/>
        <end position="323"/>
    </location>
</feature>
<keyword evidence="3 6" id="KW-1133">Transmembrane helix</keyword>
<evidence type="ECO:0000256" key="1">
    <source>
        <dbReference type="ARBA" id="ARBA00004141"/>
    </source>
</evidence>
<dbReference type="PANTHER" id="PTHR11785">
    <property type="entry name" value="AMINO ACID TRANSPORTER"/>
    <property type="match status" value="1"/>
</dbReference>
<feature type="region of interest" description="Disordered" evidence="5">
    <location>
        <begin position="1"/>
        <end position="116"/>
    </location>
</feature>
<evidence type="ECO:0000313" key="7">
    <source>
        <dbReference type="EMBL" id="KAK4175249.1"/>
    </source>
</evidence>
<evidence type="ECO:0000256" key="3">
    <source>
        <dbReference type="ARBA" id="ARBA00022989"/>
    </source>
</evidence>
<dbReference type="GO" id="GO:0015179">
    <property type="term" value="F:L-amino acid transmembrane transporter activity"/>
    <property type="evidence" value="ECO:0007669"/>
    <property type="project" value="TreeGrafter"/>
</dbReference>
<dbReference type="EMBL" id="MU866242">
    <property type="protein sequence ID" value="KAK4175249.1"/>
    <property type="molecule type" value="Genomic_DNA"/>
</dbReference>
<feature type="transmembrane region" description="Helical" evidence="6">
    <location>
        <begin position="511"/>
        <end position="529"/>
    </location>
</feature>
<dbReference type="InterPro" id="IPR050598">
    <property type="entry name" value="AminoAcid_Transporter"/>
</dbReference>
<feature type="transmembrane region" description="Helical" evidence="6">
    <location>
        <begin position="389"/>
        <end position="408"/>
    </location>
</feature>
<dbReference type="PANTHER" id="PTHR11785:SF382">
    <property type="entry name" value="LOW-AFFINITY METHIONINE PERMEASE"/>
    <property type="match status" value="1"/>
</dbReference>
<name>A0AAN6W4I8_9PEZI</name>
<keyword evidence="2 6" id="KW-0812">Transmembrane</keyword>
<protein>
    <submittedName>
        <fullName evidence="7">High-affinity methionine permease</fullName>
    </submittedName>
</protein>
<evidence type="ECO:0000256" key="5">
    <source>
        <dbReference type="SAM" id="MobiDB-lite"/>
    </source>
</evidence>
<reference evidence="7" key="1">
    <citation type="journal article" date="2023" name="Mol. Phylogenet. Evol.">
        <title>Genome-scale phylogeny and comparative genomics of the fungal order Sordariales.</title>
        <authorList>
            <person name="Hensen N."/>
            <person name="Bonometti L."/>
            <person name="Westerberg I."/>
            <person name="Brannstrom I.O."/>
            <person name="Guillou S."/>
            <person name="Cros-Aarteil S."/>
            <person name="Calhoun S."/>
            <person name="Haridas S."/>
            <person name="Kuo A."/>
            <person name="Mondo S."/>
            <person name="Pangilinan J."/>
            <person name="Riley R."/>
            <person name="LaButti K."/>
            <person name="Andreopoulos B."/>
            <person name="Lipzen A."/>
            <person name="Chen C."/>
            <person name="Yan M."/>
            <person name="Daum C."/>
            <person name="Ng V."/>
            <person name="Clum A."/>
            <person name="Steindorff A."/>
            <person name="Ohm R.A."/>
            <person name="Martin F."/>
            <person name="Silar P."/>
            <person name="Natvig D.O."/>
            <person name="Lalanne C."/>
            <person name="Gautier V."/>
            <person name="Ament-Velasquez S.L."/>
            <person name="Kruys A."/>
            <person name="Hutchinson M.I."/>
            <person name="Powell A.J."/>
            <person name="Barry K."/>
            <person name="Miller A.N."/>
            <person name="Grigoriev I.V."/>
            <person name="Debuchy R."/>
            <person name="Gladieux P."/>
            <person name="Hiltunen Thoren M."/>
            <person name="Johannesson H."/>
        </authorList>
    </citation>
    <scope>NUCLEOTIDE SEQUENCE</scope>
    <source>
        <strain evidence="7">CBS 892.96</strain>
    </source>
</reference>
<organism evidence="7 8">
    <name type="scientific">Triangularia setosa</name>
    <dbReference type="NCBI Taxonomy" id="2587417"/>
    <lineage>
        <taxon>Eukaryota</taxon>
        <taxon>Fungi</taxon>
        <taxon>Dikarya</taxon>
        <taxon>Ascomycota</taxon>
        <taxon>Pezizomycotina</taxon>
        <taxon>Sordariomycetes</taxon>
        <taxon>Sordariomycetidae</taxon>
        <taxon>Sordariales</taxon>
        <taxon>Podosporaceae</taxon>
        <taxon>Triangularia</taxon>
    </lineage>
</organism>
<comment type="caution">
    <text evidence="7">The sequence shown here is derived from an EMBL/GenBank/DDBJ whole genome shotgun (WGS) entry which is preliminary data.</text>
</comment>
<evidence type="ECO:0000256" key="2">
    <source>
        <dbReference type="ARBA" id="ARBA00022692"/>
    </source>
</evidence>
<feature type="compositionally biased region" description="Basic and acidic residues" evidence="5">
    <location>
        <begin position="105"/>
        <end position="116"/>
    </location>
</feature>
<dbReference type="InterPro" id="IPR002293">
    <property type="entry name" value="AA/rel_permease1"/>
</dbReference>
<comment type="subcellular location">
    <subcellularLocation>
        <location evidence="1">Membrane</location>
        <topology evidence="1">Multi-pass membrane protein</topology>
    </subcellularLocation>
</comment>
<proteinExistence type="predicted"/>
<feature type="compositionally biased region" description="Basic and acidic residues" evidence="5">
    <location>
        <begin position="70"/>
        <end position="94"/>
    </location>
</feature>
<dbReference type="Gene3D" id="1.20.1740.10">
    <property type="entry name" value="Amino acid/polyamine transporter I"/>
    <property type="match status" value="1"/>
</dbReference>
<feature type="transmembrane region" description="Helical" evidence="6">
    <location>
        <begin position="439"/>
        <end position="459"/>
    </location>
</feature>
<accession>A0AAN6W4I8</accession>
<feature type="transmembrane region" description="Helical" evidence="6">
    <location>
        <begin position="632"/>
        <end position="655"/>
    </location>
</feature>
<feature type="transmembrane region" description="Helical" evidence="6">
    <location>
        <begin position="541"/>
        <end position="560"/>
    </location>
</feature>
<evidence type="ECO:0000313" key="8">
    <source>
        <dbReference type="Proteomes" id="UP001302321"/>
    </source>
</evidence>
<feature type="transmembrane region" description="Helical" evidence="6">
    <location>
        <begin position="156"/>
        <end position="176"/>
    </location>
</feature>
<keyword evidence="8" id="KW-1185">Reference proteome</keyword>
<feature type="transmembrane region" description="Helical" evidence="6">
    <location>
        <begin position="594"/>
        <end position="612"/>
    </location>
</feature>